<dbReference type="InterPro" id="IPR036034">
    <property type="entry name" value="PDZ_sf"/>
</dbReference>
<proteinExistence type="inferred from homology"/>
<feature type="domain" description="PDZ" evidence="12">
    <location>
        <begin position="207"/>
        <end position="274"/>
    </location>
</feature>
<evidence type="ECO:0000256" key="3">
    <source>
        <dbReference type="ARBA" id="ARBA00007931"/>
    </source>
</evidence>
<dbReference type="InterPro" id="IPR008915">
    <property type="entry name" value="Peptidase_M50"/>
</dbReference>
<evidence type="ECO:0000256" key="11">
    <source>
        <dbReference type="RuleBase" id="RU362031"/>
    </source>
</evidence>
<evidence type="ECO:0000256" key="7">
    <source>
        <dbReference type="ARBA" id="ARBA00022833"/>
    </source>
</evidence>
<keyword evidence="11" id="KW-0479">Metal-binding</keyword>
<keyword evidence="10 11" id="KW-0472">Membrane</keyword>
<evidence type="ECO:0000256" key="9">
    <source>
        <dbReference type="ARBA" id="ARBA00023049"/>
    </source>
</evidence>
<sequence>MLITLLAFAVAIGLLVTIHELGHYWVAKRCGVHIERFSIGFGRVLFKRTDKHGCEWAISALPLGGYVMMRSQVPEQAPEAIKQSAFESKTVGQRAAITVAGPVANLLLAVLLYALVGWVGTQEPAALLAQPPLQTAAAQAGIEAGDRVLALDQKPVASWSQLRWQLLDKMHTGANIDLTLERAGGAQVTRSLYLPPSLLEPEQDPLALAGLMLATPQPSVRQVIAGSAAARAGLMENDILVAIDAESIQSAKQFVEAIQARPDQTIQLTVLREEQPLTIPVQVEAHLDDKGIKTGRVGIMLGANIEMVTVRYGPIQSIQQGLTRTVDTFWLSLKMLARMVTGDVSVKNISGPVSIADYAGQSARIGLSAYIHFLALISISIGLLNLLPIPMLDGGHLLYYAIEAVTGRPVSDEIKLVGQRIGIALLAALTMLAFFNDFNRLLN</sequence>
<keyword evidence="9 11" id="KW-0482">Metalloprotease</keyword>
<keyword evidence="14" id="KW-1185">Reference proteome</keyword>
<dbReference type="Pfam" id="PF17820">
    <property type="entry name" value="PDZ_6"/>
    <property type="match status" value="1"/>
</dbReference>
<accession>A0ABP9M915</accession>
<dbReference type="CDD" id="cd06163">
    <property type="entry name" value="S2P-M50_PDZ_RseP-like"/>
    <property type="match status" value="1"/>
</dbReference>
<keyword evidence="6 11" id="KW-0378">Hydrolase</keyword>
<dbReference type="NCBIfam" id="TIGR00054">
    <property type="entry name" value="RIP metalloprotease RseP"/>
    <property type="match status" value="1"/>
</dbReference>
<comment type="cofactor">
    <cofactor evidence="1 11">
        <name>Zn(2+)</name>
        <dbReference type="ChEBI" id="CHEBI:29105"/>
    </cofactor>
</comment>
<dbReference type="Gene3D" id="2.30.42.10">
    <property type="match status" value="2"/>
</dbReference>
<protein>
    <recommendedName>
        <fullName evidence="11">Zinc metalloprotease</fullName>
        <ecNumber evidence="11">3.4.24.-</ecNumber>
    </recommendedName>
</protein>
<dbReference type="EC" id="3.4.24.-" evidence="11"/>
<comment type="similarity">
    <text evidence="3 11">Belongs to the peptidase M50B family.</text>
</comment>
<dbReference type="EMBL" id="BAABKD010000011">
    <property type="protein sequence ID" value="GAA5092552.1"/>
    <property type="molecule type" value="Genomic_DNA"/>
</dbReference>
<dbReference type="SUPFAM" id="SSF50156">
    <property type="entry name" value="PDZ domain-like"/>
    <property type="match status" value="2"/>
</dbReference>
<comment type="caution">
    <text evidence="13">The sequence shown here is derived from an EMBL/GenBank/DDBJ whole genome shotgun (WGS) entry which is preliminary data.</text>
</comment>
<gene>
    <name evidence="13" type="primary">rseP</name>
    <name evidence="13" type="ORF">GCM10023337_20030</name>
</gene>
<dbReference type="Pfam" id="PF02163">
    <property type="entry name" value="Peptidase_M50"/>
    <property type="match status" value="1"/>
</dbReference>
<dbReference type="SMART" id="SM00228">
    <property type="entry name" value="PDZ"/>
    <property type="match status" value="2"/>
</dbReference>
<dbReference type="PANTHER" id="PTHR42837">
    <property type="entry name" value="REGULATOR OF SIGMA-E PROTEASE RSEP"/>
    <property type="match status" value="1"/>
</dbReference>
<evidence type="ECO:0000256" key="5">
    <source>
        <dbReference type="ARBA" id="ARBA00022692"/>
    </source>
</evidence>
<dbReference type="CDD" id="cd23081">
    <property type="entry name" value="cpPDZ_EcRseP-like"/>
    <property type="match status" value="1"/>
</dbReference>
<evidence type="ECO:0000313" key="14">
    <source>
        <dbReference type="Proteomes" id="UP001500227"/>
    </source>
</evidence>
<evidence type="ECO:0000256" key="1">
    <source>
        <dbReference type="ARBA" id="ARBA00001947"/>
    </source>
</evidence>
<keyword evidence="4" id="KW-0645">Protease</keyword>
<dbReference type="PANTHER" id="PTHR42837:SF2">
    <property type="entry name" value="MEMBRANE METALLOPROTEASE ARASP2, CHLOROPLASTIC-RELATED"/>
    <property type="match status" value="1"/>
</dbReference>
<feature type="transmembrane region" description="Helical" evidence="11">
    <location>
        <begin position="369"/>
        <end position="387"/>
    </location>
</feature>
<name>A0ABP9M915_9BURK</name>
<dbReference type="InterPro" id="IPR041489">
    <property type="entry name" value="PDZ_6"/>
</dbReference>
<dbReference type="GO" id="GO:0008237">
    <property type="term" value="F:metallopeptidase activity"/>
    <property type="evidence" value="ECO:0007669"/>
    <property type="project" value="UniProtKB-KW"/>
</dbReference>
<evidence type="ECO:0000256" key="6">
    <source>
        <dbReference type="ARBA" id="ARBA00022801"/>
    </source>
</evidence>
<dbReference type="RefSeq" id="WP_345371528.1">
    <property type="nucleotide sequence ID" value="NZ_BAABKD010000011.1"/>
</dbReference>
<evidence type="ECO:0000256" key="10">
    <source>
        <dbReference type="ARBA" id="ARBA00023136"/>
    </source>
</evidence>
<keyword evidence="5 11" id="KW-0812">Transmembrane</keyword>
<feature type="domain" description="PDZ" evidence="12">
    <location>
        <begin position="109"/>
        <end position="184"/>
    </location>
</feature>
<evidence type="ECO:0000256" key="8">
    <source>
        <dbReference type="ARBA" id="ARBA00022989"/>
    </source>
</evidence>
<keyword evidence="8 11" id="KW-1133">Transmembrane helix</keyword>
<dbReference type="Proteomes" id="UP001500227">
    <property type="component" value="Unassembled WGS sequence"/>
</dbReference>
<feature type="transmembrane region" description="Helical" evidence="11">
    <location>
        <begin position="417"/>
        <end position="435"/>
    </location>
</feature>
<reference evidence="14" key="1">
    <citation type="journal article" date="2019" name="Int. J. Syst. Evol. Microbiol.">
        <title>The Global Catalogue of Microorganisms (GCM) 10K type strain sequencing project: providing services to taxonomists for standard genome sequencing and annotation.</title>
        <authorList>
            <consortium name="The Broad Institute Genomics Platform"/>
            <consortium name="The Broad Institute Genome Sequencing Center for Infectious Disease"/>
            <person name="Wu L."/>
            <person name="Ma J."/>
        </authorList>
    </citation>
    <scope>NUCLEOTIDE SEQUENCE [LARGE SCALE GENOMIC DNA]</scope>
    <source>
        <strain evidence="14">JCM 18423</strain>
    </source>
</reference>
<organism evidence="13 14">
    <name type="scientific">Paenalcaligenes hermetiae</name>
    <dbReference type="NCBI Taxonomy" id="1157987"/>
    <lineage>
        <taxon>Bacteria</taxon>
        <taxon>Pseudomonadati</taxon>
        <taxon>Pseudomonadota</taxon>
        <taxon>Betaproteobacteria</taxon>
        <taxon>Burkholderiales</taxon>
        <taxon>Alcaligenaceae</taxon>
        <taxon>Paenalcaligenes</taxon>
    </lineage>
</organism>
<comment type="subcellular location">
    <subcellularLocation>
        <location evidence="2">Membrane</location>
        <topology evidence="2">Multi-pass membrane protein</topology>
    </subcellularLocation>
</comment>
<keyword evidence="7 11" id="KW-0862">Zinc</keyword>
<evidence type="ECO:0000256" key="4">
    <source>
        <dbReference type="ARBA" id="ARBA00022670"/>
    </source>
</evidence>
<evidence type="ECO:0000256" key="2">
    <source>
        <dbReference type="ARBA" id="ARBA00004141"/>
    </source>
</evidence>
<dbReference type="InterPro" id="IPR004387">
    <property type="entry name" value="Pept_M50_Zn"/>
</dbReference>
<evidence type="ECO:0000259" key="12">
    <source>
        <dbReference type="SMART" id="SM00228"/>
    </source>
</evidence>
<evidence type="ECO:0000313" key="13">
    <source>
        <dbReference type="EMBL" id="GAA5092552.1"/>
    </source>
</evidence>
<dbReference type="InterPro" id="IPR001478">
    <property type="entry name" value="PDZ"/>
</dbReference>